<sequence>MMQQRLSRATILSIIATGLLSFMGTLVETSLNVTFATLTKQMNVNLATIQWLTTGYLLLTTLTMIASAHLIKRYPVKTLFLVAITCFTLGDLLSAVAPSFPIILLGRLIQAFSTGLSIPLMFHIILTSVPPRRLATYNGMAAMLIALGPALGPTYGGLLTAAWSWRMIFWLLLPLIVIIFFIGLFNLDLQPLARQDRFDFWGFGILALILFLVDYTFNRAAKVGFLSWHFWGLLLVSIILMLGFYIYNQHSSRHLIDFSILKNGIVSWHLLGYFLLQFINIGLAFVIPQVAQYILGQNSFVAGMILLPGALLGVLVAPLAGRWMDRLQTPLPIVIGHAIFLIGAALFVIYDHNLTVGLLIAFYFILRLGFNMAFGNTISHASVQVQPKQKADINATFNMTQQYAGSLGTNIFAAVIGVFQLKHIALSVSTAQGALVDYWLIAVLAIIGLFAAWISYRLTMEKTK</sequence>
<dbReference type="InterPro" id="IPR011701">
    <property type="entry name" value="MFS"/>
</dbReference>
<dbReference type="RefSeq" id="WP_125552485.1">
    <property type="nucleotide sequence ID" value="NZ_JBHSSL010000115.1"/>
</dbReference>
<feature type="transmembrane region" description="Helical" evidence="6">
    <location>
        <begin position="78"/>
        <end position="96"/>
    </location>
</feature>
<feature type="transmembrane region" description="Helical" evidence="6">
    <location>
        <begin position="229"/>
        <end position="247"/>
    </location>
</feature>
<evidence type="ECO:0000256" key="1">
    <source>
        <dbReference type="ARBA" id="ARBA00004651"/>
    </source>
</evidence>
<keyword evidence="9" id="KW-1185">Reference proteome</keyword>
<dbReference type="InterPro" id="IPR020846">
    <property type="entry name" value="MFS_dom"/>
</dbReference>
<protein>
    <submittedName>
        <fullName evidence="8">MFS transporter</fullName>
    </submittedName>
</protein>
<keyword evidence="4 6" id="KW-1133">Transmembrane helix</keyword>
<feature type="transmembrane region" description="Helical" evidence="6">
    <location>
        <begin position="134"/>
        <end position="155"/>
    </location>
</feature>
<evidence type="ECO:0000259" key="7">
    <source>
        <dbReference type="PROSITE" id="PS50850"/>
    </source>
</evidence>
<feature type="transmembrane region" description="Helical" evidence="6">
    <location>
        <begin position="167"/>
        <end position="186"/>
    </location>
</feature>
<comment type="caution">
    <text evidence="8">The sequence shown here is derived from an EMBL/GenBank/DDBJ whole genome shotgun (WGS) entry which is preliminary data.</text>
</comment>
<dbReference type="PANTHER" id="PTHR42718:SF9">
    <property type="entry name" value="MAJOR FACILITATOR SUPERFAMILY MULTIDRUG TRANSPORTER MFSC"/>
    <property type="match status" value="1"/>
</dbReference>
<dbReference type="Gene3D" id="1.20.1250.20">
    <property type="entry name" value="MFS general substrate transporter like domains"/>
    <property type="match status" value="1"/>
</dbReference>
<feature type="transmembrane region" description="Helical" evidence="6">
    <location>
        <begin position="438"/>
        <end position="456"/>
    </location>
</feature>
<evidence type="ECO:0000256" key="5">
    <source>
        <dbReference type="ARBA" id="ARBA00023136"/>
    </source>
</evidence>
<feature type="domain" description="Major facilitator superfamily (MFS) profile" evidence="7">
    <location>
        <begin position="13"/>
        <end position="460"/>
    </location>
</feature>
<feature type="transmembrane region" description="Helical" evidence="6">
    <location>
        <begin position="53"/>
        <end position="71"/>
    </location>
</feature>
<keyword evidence="5 6" id="KW-0472">Membrane</keyword>
<evidence type="ECO:0000313" key="8">
    <source>
        <dbReference type="EMBL" id="MFC6171640.1"/>
    </source>
</evidence>
<feature type="transmembrane region" description="Helical" evidence="6">
    <location>
        <begin position="102"/>
        <end position="122"/>
    </location>
</feature>
<dbReference type="Gene3D" id="1.20.1720.10">
    <property type="entry name" value="Multidrug resistance protein D"/>
    <property type="match status" value="1"/>
</dbReference>
<dbReference type="InterPro" id="IPR036259">
    <property type="entry name" value="MFS_trans_sf"/>
</dbReference>
<dbReference type="PANTHER" id="PTHR42718">
    <property type="entry name" value="MAJOR FACILITATOR SUPERFAMILY MULTIDRUG TRANSPORTER MFSC"/>
    <property type="match status" value="1"/>
</dbReference>
<evidence type="ECO:0000256" key="3">
    <source>
        <dbReference type="ARBA" id="ARBA00022692"/>
    </source>
</evidence>
<name>A0ABW1RFP6_9LACO</name>
<dbReference type="SUPFAM" id="SSF103473">
    <property type="entry name" value="MFS general substrate transporter"/>
    <property type="match status" value="1"/>
</dbReference>
<feature type="transmembrane region" description="Helical" evidence="6">
    <location>
        <begin position="268"/>
        <end position="287"/>
    </location>
</feature>
<keyword evidence="3 6" id="KW-0812">Transmembrane</keyword>
<gene>
    <name evidence="8" type="ORF">ACFQGP_13855</name>
</gene>
<dbReference type="Pfam" id="PF07690">
    <property type="entry name" value="MFS_1"/>
    <property type="match status" value="1"/>
</dbReference>
<feature type="transmembrane region" description="Helical" evidence="6">
    <location>
        <begin position="331"/>
        <end position="350"/>
    </location>
</feature>
<feature type="transmembrane region" description="Helical" evidence="6">
    <location>
        <begin position="407"/>
        <end position="426"/>
    </location>
</feature>
<dbReference type="EMBL" id="JBHSSL010000115">
    <property type="protein sequence ID" value="MFC6171640.1"/>
    <property type="molecule type" value="Genomic_DNA"/>
</dbReference>
<organism evidence="8 9">
    <name type="scientific">Loigolactobacillus jiayinensis</name>
    <dbReference type="NCBI Taxonomy" id="2486016"/>
    <lineage>
        <taxon>Bacteria</taxon>
        <taxon>Bacillati</taxon>
        <taxon>Bacillota</taxon>
        <taxon>Bacilli</taxon>
        <taxon>Lactobacillales</taxon>
        <taxon>Lactobacillaceae</taxon>
        <taxon>Loigolactobacillus</taxon>
    </lineage>
</organism>
<dbReference type="PROSITE" id="PS50850">
    <property type="entry name" value="MFS"/>
    <property type="match status" value="1"/>
</dbReference>
<evidence type="ECO:0000256" key="4">
    <source>
        <dbReference type="ARBA" id="ARBA00022989"/>
    </source>
</evidence>
<evidence type="ECO:0000256" key="2">
    <source>
        <dbReference type="ARBA" id="ARBA00022448"/>
    </source>
</evidence>
<evidence type="ECO:0000256" key="6">
    <source>
        <dbReference type="SAM" id="Phobius"/>
    </source>
</evidence>
<evidence type="ECO:0000313" key="9">
    <source>
        <dbReference type="Proteomes" id="UP001596289"/>
    </source>
</evidence>
<comment type="subcellular location">
    <subcellularLocation>
        <location evidence="1">Cell membrane</location>
        <topology evidence="1">Multi-pass membrane protein</topology>
    </subcellularLocation>
</comment>
<reference evidence="9" key="1">
    <citation type="journal article" date="2019" name="Int. J. Syst. Evol. Microbiol.">
        <title>The Global Catalogue of Microorganisms (GCM) 10K type strain sequencing project: providing services to taxonomists for standard genome sequencing and annotation.</title>
        <authorList>
            <consortium name="The Broad Institute Genomics Platform"/>
            <consortium name="The Broad Institute Genome Sequencing Center for Infectious Disease"/>
            <person name="Wu L."/>
            <person name="Ma J."/>
        </authorList>
    </citation>
    <scope>NUCLEOTIDE SEQUENCE [LARGE SCALE GENOMIC DNA]</scope>
    <source>
        <strain evidence="9">CCM 8904</strain>
    </source>
</reference>
<feature type="transmembrane region" description="Helical" evidence="6">
    <location>
        <begin position="299"/>
        <end position="319"/>
    </location>
</feature>
<dbReference type="PRINTS" id="PR01036">
    <property type="entry name" value="TCRTETB"/>
</dbReference>
<feature type="transmembrane region" description="Helical" evidence="6">
    <location>
        <begin position="356"/>
        <end position="374"/>
    </location>
</feature>
<feature type="transmembrane region" description="Helical" evidence="6">
    <location>
        <begin position="198"/>
        <end position="217"/>
    </location>
</feature>
<dbReference type="Proteomes" id="UP001596289">
    <property type="component" value="Unassembled WGS sequence"/>
</dbReference>
<keyword evidence="2" id="KW-0813">Transport</keyword>
<accession>A0ABW1RFP6</accession>
<proteinExistence type="predicted"/>